<name>A0A8J7F9U5_9CYAN</name>
<comment type="caution">
    <text evidence="1">The sequence shown here is derived from an EMBL/GenBank/DDBJ whole genome shotgun (WGS) entry which is preliminary data.</text>
</comment>
<dbReference type="EMBL" id="JADEWL010000056">
    <property type="protein sequence ID" value="MBE9214309.1"/>
    <property type="molecule type" value="Genomic_DNA"/>
</dbReference>
<dbReference type="AlphaFoldDB" id="A0A8J7F9U5"/>
<sequence>MADKSDRQTRIMEHLARSTNDFIKPKLNSNERKQQILEHIRLTKG</sequence>
<evidence type="ECO:0000313" key="2">
    <source>
        <dbReference type="Proteomes" id="UP000620559"/>
    </source>
</evidence>
<evidence type="ECO:0000313" key="1">
    <source>
        <dbReference type="EMBL" id="MBE9214309.1"/>
    </source>
</evidence>
<protein>
    <submittedName>
        <fullName evidence="1">Uncharacterized protein</fullName>
    </submittedName>
</protein>
<reference evidence="1" key="1">
    <citation type="submission" date="2020-10" db="EMBL/GenBank/DDBJ databases">
        <authorList>
            <person name="Castelo-Branco R."/>
            <person name="Eusebio N."/>
            <person name="Adriana R."/>
            <person name="Vieira A."/>
            <person name="Brugerolle De Fraissinette N."/>
            <person name="Rezende De Castro R."/>
            <person name="Schneider M.P."/>
            <person name="Vasconcelos V."/>
            <person name="Leao P.N."/>
        </authorList>
    </citation>
    <scope>NUCLEOTIDE SEQUENCE</scope>
    <source>
        <strain evidence="1">LEGE 06105</strain>
    </source>
</reference>
<keyword evidence="2" id="KW-1185">Reference proteome</keyword>
<proteinExistence type="predicted"/>
<gene>
    <name evidence="1" type="ORF">IQ247_16815</name>
</gene>
<accession>A0A8J7F9U5</accession>
<dbReference type="RefSeq" id="WP_193921961.1">
    <property type="nucleotide sequence ID" value="NZ_JADEWL010000056.1"/>
</dbReference>
<dbReference type="Proteomes" id="UP000620559">
    <property type="component" value="Unassembled WGS sequence"/>
</dbReference>
<organism evidence="1 2">
    <name type="scientific">Plectonema cf. radiosum LEGE 06105</name>
    <dbReference type="NCBI Taxonomy" id="945769"/>
    <lineage>
        <taxon>Bacteria</taxon>
        <taxon>Bacillati</taxon>
        <taxon>Cyanobacteriota</taxon>
        <taxon>Cyanophyceae</taxon>
        <taxon>Oscillatoriophycideae</taxon>
        <taxon>Oscillatoriales</taxon>
        <taxon>Microcoleaceae</taxon>
        <taxon>Plectonema</taxon>
    </lineage>
</organism>